<evidence type="ECO:0000313" key="1">
    <source>
        <dbReference type="EMBL" id="CAD7704272.1"/>
    </source>
</evidence>
<accession>A0A8S1JAZ8</accession>
<evidence type="ECO:0000313" key="2">
    <source>
        <dbReference type="Proteomes" id="UP000708148"/>
    </source>
</evidence>
<dbReference type="AlphaFoldDB" id="A0A8S1JAZ8"/>
<proteinExistence type="predicted"/>
<dbReference type="EMBL" id="CAJHUC010002723">
    <property type="protein sequence ID" value="CAD7704272.1"/>
    <property type="molecule type" value="Genomic_DNA"/>
</dbReference>
<sequence>MILVYYGWWQWTRFISSADLTVLTSPRKQCLDDGVVNNSTVLLPSYVSLPMYFAMTHIVRCTGDACCSAVDTNCTILCCIMLHCCAPAPNDATVWLHFVEAYCALQVRCTAVHAIQVSTVEYWHCILREMAEAGQGGTEENPPRQEGKAQ</sequence>
<gene>
    <name evidence="1" type="ORF">OSTQU699_LOCUS9627</name>
</gene>
<protein>
    <submittedName>
        <fullName evidence="1">Uncharacterized protein</fullName>
    </submittedName>
</protein>
<comment type="caution">
    <text evidence="1">The sequence shown here is derived from an EMBL/GenBank/DDBJ whole genome shotgun (WGS) entry which is preliminary data.</text>
</comment>
<feature type="non-terminal residue" evidence="1">
    <location>
        <position position="150"/>
    </location>
</feature>
<dbReference type="Proteomes" id="UP000708148">
    <property type="component" value="Unassembled WGS sequence"/>
</dbReference>
<name>A0A8S1JAZ8_9CHLO</name>
<keyword evidence="2" id="KW-1185">Reference proteome</keyword>
<organism evidence="1 2">
    <name type="scientific">Ostreobium quekettii</name>
    <dbReference type="NCBI Taxonomy" id="121088"/>
    <lineage>
        <taxon>Eukaryota</taxon>
        <taxon>Viridiplantae</taxon>
        <taxon>Chlorophyta</taxon>
        <taxon>core chlorophytes</taxon>
        <taxon>Ulvophyceae</taxon>
        <taxon>TCBD clade</taxon>
        <taxon>Bryopsidales</taxon>
        <taxon>Ostreobineae</taxon>
        <taxon>Ostreobiaceae</taxon>
        <taxon>Ostreobium</taxon>
    </lineage>
</organism>
<reference evidence="1" key="1">
    <citation type="submission" date="2020-12" db="EMBL/GenBank/DDBJ databases">
        <authorList>
            <person name="Iha C."/>
        </authorList>
    </citation>
    <scope>NUCLEOTIDE SEQUENCE</scope>
</reference>